<evidence type="ECO:0000313" key="2">
    <source>
        <dbReference type="EMBL" id="PIQ68848.1"/>
    </source>
</evidence>
<sequence>MHIIPIKTRTFLPPKDSMYPDLARIAPRLRERDIILVTSKVVAISEGRCVPETTAKAKKELIAKEASAVANFTWAKQTLFTLKGNTIIASAGIDGSNGNGYWILWPEDPMRSAHEIWTFLRKKSGIKELGVVVTDSCCTPMRFGVIGISIGFFGFHPVESHVGKKDIFGRPFAFSKSNIVDALAAAGVAVMGETTERIPFAIARDVPQTRFTSKNTESELLIPPEMDIYYPLLKPVYDRQKRKKK</sequence>
<dbReference type="GO" id="GO:0052618">
    <property type="term" value="F:coenzyme F420-0:L-glutamate ligase activity"/>
    <property type="evidence" value="ECO:0007669"/>
    <property type="project" value="TreeGrafter"/>
</dbReference>
<name>A0A2H0KC60_9BACT</name>
<accession>A0A2H0KC60</accession>
<dbReference type="InterPro" id="IPR002847">
    <property type="entry name" value="F420-0_gamma-glut_ligase-dom"/>
</dbReference>
<dbReference type="PANTHER" id="PTHR47917:SF1">
    <property type="entry name" value="COENZYME F420:L-GLUTAMATE LIGASE"/>
    <property type="match status" value="1"/>
</dbReference>
<dbReference type="PANTHER" id="PTHR47917">
    <property type="match status" value="1"/>
</dbReference>
<dbReference type="EMBL" id="PCVG01000024">
    <property type="protein sequence ID" value="PIQ68848.1"/>
    <property type="molecule type" value="Genomic_DNA"/>
</dbReference>
<dbReference type="Pfam" id="PF01996">
    <property type="entry name" value="F420_ligase"/>
    <property type="match status" value="1"/>
</dbReference>
<protein>
    <recommendedName>
        <fullName evidence="1">Coenzyme F420:L-glutamate ligase-like domain-containing protein</fullName>
    </recommendedName>
</protein>
<reference evidence="2 3" key="1">
    <citation type="submission" date="2017-09" db="EMBL/GenBank/DDBJ databases">
        <title>Depth-based differentiation of microbial function through sediment-hosted aquifers and enrichment of novel symbionts in the deep terrestrial subsurface.</title>
        <authorList>
            <person name="Probst A.J."/>
            <person name="Ladd B."/>
            <person name="Jarett J.K."/>
            <person name="Geller-Mcgrath D.E."/>
            <person name="Sieber C.M."/>
            <person name="Emerson J.B."/>
            <person name="Anantharaman K."/>
            <person name="Thomas B.C."/>
            <person name="Malmstrom R."/>
            <person name="Stieglmeier M."/>
            <person name="Klingl A."/>
            <person name="Woyke T."/>
            <person name="Ryan C.M."/>
            <person name="Banfield J.F."/>
        </authorList>
    </citation>
    <scope>NUCLEOTIDE SEQUENCE [LARGE SCALE GENOMIC DNA]</scope>
    <source>
        <strain evidence="2">CG11_big_fil_rev_8_21_14_0_20_46_11</strain>
    </source>
</reference>
<dbReference type="SUPFAM" id="SSF144010">
    <property type="entry name" value="CofE-like"/>
    <property type="match status" value="1"/>
</dbReference>
<evidence type="ECO:0000313" key="3">
    <source>
        <dbReference type="Proteomes" id="UP000229342"/>
    </source>
</evidence>
<dbReference type="Gene3D" id="3.90.1660.10">
    <property type="entry name" value="CofE-like domain"/>
    <property type="match status" value="1"/>
</dbReference>
<dbReference type="Proteomes" id="UP000229342">
    <property type="component" value="Unassembled WGS sequence"/>
</dbReference>
<comment type="caution">
    <text evidence="2">The sequence shown here is derived from an EMBL/GenBank/DDBJ whole genome shotgun (WGS) entry which is preliminary data.</text>
</comment>
<gene>
    <name evidence="2" type="ORF">COV91_02125</name>
</gene>
<organism evidence="2 3">
    <name type="scientific">Candidatus Taylorbacteria bacterium CG11_big_fil_rev_8_21_14_0_20_46_11</name>
    <dbReference type="NCBI Taxonomy" id="1975025"/>
    <lineage>
        <taxon>Bacteria</taxon>
        <taxon>Candidatus Tayloriibacteriota</taxon>
    </lineage>
</organism>
<evidence type="ECO:0000259" key="1">
    <source>
        <dbReference type="Pfam" id="PF01996"/>
    </source>
</evidence>
<dbReference type="AlphaFoldDB" id="A0A2H0KC60"/>
<proteinExistence type="predicted"/>
<feature type="domain" description="Coenzyme F420:L-glutamate ligase-like" evidence="1">
    <location>
        <begin position="28"/>
        <end position="205"/>
    </location>
</feature>
<dbReference type="Gene3D" id="3.30.1330.100">
    <property type="entry name" value="CofE-like"/>
    <property type="match status" value="1"/>
</dbReference>